<evidence type="ECO:0000256" key="10">
    <source>
        <dbReference type="SAM" id="MobiDB-lite"/>
    </source>
</evidence>
<dbReference type="Pfam" id="PF01390">
    <property type="entry name" value="SEA"/>
    <property type="match status" value="1"/>
</dbReference>
<evidence type="ECO:0000256" key="5">
    <source>
        <dbReference type="ARBA" id="ARBA00022737"/>
    </source>
</evidence>
<keyword evidence="6 11" id="KW-0472">Membrane</keyword>
<evidence type="ECO:0000256" key="9">
    <source>
        <dbReference type="PROSITE-ProRule" id="PRU00076"/>
    </source>
</evidence>
<evidence type="ECO:0000256" key="6">
    <source>
        <dbReference type="ARBA" id="ARBA00023136"/>
    </source>
</evidence>
<reference evidence="16" key="1">
    <citation type="submission" date="2025-08" db="UniProtKB">
        <authorList>
            <consortium name="RefSeq"/>
        </authorList>
    </citation>
    <scope>IDENTIFICATION</scope>
</reference>
<keyword evidence="11" id="KW-0812">Transmembrane</keyword>
<evidence type="ECO:0000256" key="2">
    <source>
        <dbReference type="ARBA" id="ARBA00022475"/>
    </source>
</evidence>
<dbReference type="PANTHER" id="PTHR24037:SF10">
    <property type="entry name" value="MUCIN-13"/>
    <property type="match status" value="1"/>
</dbReference>
<dbReference type="KEGG" id="bspl:114846472"/>
<dbReference type="Proteomes" id="UP000515150">
    <property type="component" value="Chromosome 19"/>
</dbReference>
<dbReference type="InterPro" id="IPR009030">
    <property type="entry name" value="Growth_fac_rcpt_cys_sf"/>
</dbReference>
<keyword evidence="3 9" id="KW-0245">EGF-like domain</keyword>
<dbReference type="PANTHER" id="PTHR24037">
    <property type="entry name" value="HEART DEVELOPMENT PROTEIN WITH EGF-LIKE DOMAINS 1"/>
    <property type="match status" value="1"/>
</dbReference>
<dbReference type="InterPro" id="IPR000082">
    <property type="entry name" value="SEA_dom"/>
</dbReference>
<sequence length="508" mass="54042">MAKEFKLLCIVWLIVASLSVSAEGEVTEPPAEPTTTTLETTTTSEPTTTTLETTTTSEPPTTALETTTTSEPPTTALESTTTSEPTTTALETTTTSEPTTTTLETTTTSEPTTTALESTTTSEPTPTTTNPGNTTATPDPTGSTQTPPTTKPVPPTTERPGPCALNPCGRGSTCDPRVDDTFVCLCLPGDVYNEGSRGCDNAKVFPGNLNVPEITYDPKVKDKTSQEFKDASSKIIDALSPLFQKQNGYLESIVVEIQRAPTTARASQGDGVRATVDIIFEASSEVKSAAVDKVIQEAFVCTDCVLAGGEFKMKNLCDSNTCDSETTNCTSTDGVFTCPCNDGYIKTDFSVRMCSACPSGQQANKDSDGCEACPFGYSGFNCNESWQLVLVIVGSVLGGLLLISLILLPVVAVKGSKKSYEDTETSYSNPLPIKLPLGQAQAANGLTFTNQGGLKIPRATTTSRTNLEMTPANSSWFNQHNQYAQSRPQMNPYARSQGYSNPHYNGRH</sequence>
<feature type="compositionally biased region" description="Low complexity" evidence="10">
    <location>
        <begin position="27"/>
        <end position="129"/>
    </location>
</feature>
<evidence type="ECO:0000256" key="1">
    <source>
        <dbReference type="ARBA" id="ARBA00004236"/>
    </source>
</evidence>
<dbReference type="RefSeq" id="XP_040924574.1">
    <property type="nucleotide sequence ID" value="XM_041068640.2"/>
</dbReference>
<dbReference type="SUPFAM" id="SSF57196">
    <property type="entry name" value="EGF/Laminin"/>
    <property type="match status" value="1"/>
</dbReference>
<dbReference type="PROSITE" id="PS50026">
    <property type="entry name" value="EGF_3"/>
    <property type="match status" value="1"/>
</dbReference>
<gene>
    <name evidence="16" type="primary">LOC114846472</name>
</gene>
<evidence type="ECO:0000313" key="15">
    <source>
        <dbReference type="Proteomes" id="UP000515150"/>
    </source>
</evidence>
<feature type="domain" description="EGF-like" evidence="14">
    <location>
        <begin position="159"/>
        <end position="200"/>
    </location>
</feature>
<dbReference type="InterPro" id="IPR000742">
    <property type="entry name" value="EGF"/>
</dbReference>
<feature type="domain" description="SEA" evidence="13">
    <location>
        <begin position="201"/>
        <end position="323"/>
    </location>
</feature>
<evidence type="ECO:0000256" key="12">
    <source>
        <dbReference type="SAM" id="SignalP"/>
    </source>
</evidence>
<keyword evidence="5" id="KW-0677">Repeat</keyword>
<feature type="chain" id="PRO_5035454013" evidence="12">
    <location>
        <begin position="25"/>
        <end position="508"/>
    </location>
</feature>
<dbReference type="SUPFAM" id="SSF57184">
    <property type="entry name" value="Growth factor receptor domain"/>
    <property type="match status" value="1"/>
</dbReference>
<dbReference type="GeneID" id="114846472"/>
<feature type="transmembrane region" description="Helical" evidence="11">
    <location>
        <begin position="386"/>
        <end position="411"/>
    </location>
</feature>
<evidence type="ECO:0000259" key="14">
    <source>
        <dbReference type="PROSITE" id="PS50026"/>
    </source>
</evidence>
<feature type="compositionally biased region" description="Polar residues" evidence="10">
    <location>
        <begin position="130"/>
        <end position="143"/>
    </location>
</feature>
<dbReference type="GO" id="GO:0005886">
    <property type="term" value="C:plasma membrane"/>
    <property type="evidence" value="ECO:0007669"/>
    <property type="project" value="UniProtKB-SubCell"/>
</dbReference>
<keyword evidence="15" id="KW-1185">Reference proteome</keyword>
<feature type="region of interest" description="Disordered" evidence="10">
    <location>
        <begin position="21"/>
        <end position="162"/>
    </location>
</feature>
<comment type="caution">
    <text evidence="9">Lacks conserved residue(s) required for the propagation of feature annotation.</text>
</comment>
<dbReference type="PROSITE" id="PS50024">
    <property type="entry name" value="SEA"/>
    <property type="match status" value="1"/>
</dbReference>
<evidence type="ECO:0000313" key="16">
    <source>
        <dbReference type="RefSeq" id="XP_040924574.1"/>
    </source>
</evidence>
<organism evidence="15 16">
    <name type="scientific">Betta splendens</name>
    <name type="common">Siamese fighting fish</name>
    <dbReference type="NCBI Taxonomy" id="158456"/>
    <lineage>
        <taxon>Eukaryota</taxon>
        <taxon>Metazoa</taxon>
        <taxon>Chordata</taxon>
        <taxon>Craniata</taxon>
        <taxon>Vertebrata</taxon>
        <taxon>Euteleostomi</taxon>
        <taxon>Actinopterygii</taxon>
        <taxon>Neopterygii</taxon>
        <taxon>Teleostei</taxon>
        <taxon>Neoteleostei</taxon>
        <taxon>Acanthomorphata</taxon>
        <taxon>Anabantaria</taxon>
        <taxon>Anabantiformes</taxon>
        <taxon>Anabantoidei</taxon>
        <taxon>Osphronemidae</taxon>
        <taxon>Betta</taxon>
    </lineage>
</organism>
<keyword evidence="8" id="KW-0325">Glycoprotein</keyword>
<feature type="signal peptide" evidence="12">
    <location>
        <begin position="1"/>
        <end position="24"/>
    </location>
</feature>
<keyword evidence="2" id="KW-1003">Cell membrane</keyword>
<keyword evidence="11" id="KW-1133">Transmembrane helix</keyword>
<proteinExistence type="predicted"/>
<dbReference type="AlphaFoldDB" id="A0A8M1H811"/>
<evidence type="ECO:0000259" key="13">
    <source>
        <dbReference type="PROSITE" id="PS50024"/>
    </source>
</evidence>
<evidence type="ECO:0000256" key="3">
    <source>
        <dbReference type="ARBA" id="ARBA00022536"/>
    </source>
</evidence>
<evidence type="ECO:0000256" key="7">
    <source>
        <dbReference type="ARBA" id="ARBA00023157"/>
    </source>
</evidence>
<keyword evidence="7" id="KW-1015">Disulfide bond</keyword>
<dbReference type="InterPro" id="IPR036364">
    <property type="entry name" value="SEA_dom_sf"/>
</dbReference>
<evidence type="ECO:0000256" key="4">
    <source>
        <dbReference type="ARBA" id="ARBA00022729"/>
    </source>
</evidence>
<dbReference type="SUPFAM" id="SSF82671">
    <property type="entry name" value="SEA domain"/>
    <property type="match status" value="1"/>
</dbReference>
<evidence type="ECO:0000256" key="8">
    <source>
        <dbReference type="ARBA" id="ARBA00023180"/>
    </source>
</evidence>
<evidence type="ECO:0000256" key="11">
    <source>
        <dbReference type="SAM" id="Phobius"/>
    </source>
</evidence>
<keyword evidence="4 12" id="KW-0732">Signal</keyword>
<accession>A0A8M1H811</accession>
<comment type="subcellular location">
    <subcellularLocation>
        <location evidence="1">Cell membrane</location>
    </subcellularLocation>
</comment>
<name>A0A8M1H811_BETSP</name>
<dbReference type="Gene3D" id="3.30.70.960">
    <property type="entry name" value="SEA domain"/>
    <property type="match status" value="1"/>
</dbReference>
<protein>
    <submittedName>
        <fullName evidence="16">Mucin-13-like isoform X3</fullName>
    </submittedName>
</protein>